<dbReference type="NCBIfam" id="TIGR04529">
    <property type="entry name" value="MTB_hemophore"/>
    <property type="match status" value="1"/>
</dbReference>
<evidence type="ECO:0000313" key="3">
    <source>
        <dbReference type="Proteomes" id="UP000466931"/>
    </source>
</evidence>
<evidence type="ECO:0000313" key="2">
    <source>
        <dbReference type="EMBL" id="BBZ34934.1"/>
    </source>
</evidence>
<organism evidence="2 3">
    <name type="scientific">Mycolicibacterium confluentis</name>
    <dbReference type="NCBI Taxonomy" id="28047"/>
    <lineage>
        <taxon>Bacteria</taxon>
        <taxon>Bacillati</taxon>
        <taxon>Actinomycetota</taxon>
        <taxon>Actinomycetes</taxon>
        <taxon>Mycobacteriales</taxon>
        <taxon>Mycobacteriaceae</taxon>
        <taxon>Mycolicibacterium</taxon>
    </lineage>
</organism>
<name>A0A7I7Y0Q4_9MYCO</name>
<reference evidence="2" key="1">
    <citation type="journal article" date="2019" name="Emerg. Microbes Infect.">
        <title>Comprehensive subspecies identification of 175 nontuberculous mycobacteria species based on 7547 genomic profiles.</title>
        <authorList>
            <person name="Matsumoto Y."/>
            <person name="Kinjo T."/>
            <person name="Motooka D."/>
            <person name="Nabeya D."/>
            <person name="Jung N."/>
            <person name="Uechi K."/>
            <person name="Horii T."/>
            <person name="Iida T."/>
            <person name="Fujita J."/>
            <person name="Nakamura S."/>
        </authorList>
    </citation>
    <scope>NUCLEOTIDE SEQUENCE [LARGE SCALE GENOMIC DNA]</scope>
    <source>
        <strain evidence="2">JCM 13671</strain>
    </source>
</reference>
<dbReference type="EMBL" id="AP022612">
    <property type="protein sequence ID" value="BBZ34934.1"/>
    <property type="molecule type" value="Genomic_DNA"/>
</dbReference>
<dbReference type="InterPro" id="IPR032407">
    <property type="entry name" value="MHB"/>
</dbReference>
<feature type="domain" description="Haemophore haem-binding" evidence="1">
    <location>
        <begin position="69"/>
        <end position="145"/>
    </location>
</feature>
<accession>A0A7I7Y0Q4</accession>
<sequence>MEAAEGSVRLGPTMICPADRVAAADQAAVADDRCGEGVEMTVFGRACGTVAIAGAIALGSAPVALADPPNCTAADLAGVMSGVTASTSEYLFTHPDVNTFFTGLKNTPKEERRDQVQAYLDANPQVGDELRGIRQPAKDFRARCDVPMPE</sequence>
<protein>
    <recommendedName>
        <fullName evidence="1">Haemophore haem-binding domain-containing protein</fullName>
    </recommendedName>
</protein>
<dbReference type="Gene3D" id="1.20.20.20">
    <property type="entry name" value="Haemophore, haem-binding domain"/>
    <property type="match status" value="1"/>
</dbReference>
<dbReference type="GO" id="GO:0020037">
    <property type="term" value="F:heme binding"/>
    <property type="evidence" value="ECO:0007669"/>
    <property type="project" value="InterPro"/>
</dbReference>
<dbReference type="InterPro" id="IPR038378">
    <property type="entry name" value="MHB_sf"/>
</dbReference>
<gene>
    <name evidence="2" type="ORF">MCNF_35390</name>
</gene>
<dbReference type="Pfam" id="PF16525">
    <property type="entry name" value="MHB"/>
    <property type="match status" value="1"/>
</dbReference>
<keyword evidence="3" id="KW-1185">Reference proteome</keyword>
<proteinExistence type="predicted"/>
<reference evidence="2" key="2">
    <citation type="submission" date="2020-02" db="EMBL/GenBank/DDBJ databases">
        <authorList>
            <person name="Matsumoto Y."/>
            <person name="Motooka D."/>
            <person name="Nakamura S."/>
        </authorList>
    </citation>
    <scope>NUCLEOTIDE SEQUENCE</scope>
    <source>
        <strain evidence="2">JCM 13671</strain>
    </source>
</reference>
<evidence type="ECO:0000259" key="1">
    <source>
        <dbReference type="Pfam" id="PF16525"/>
    </source>
</evidence>
<dbReference type="Proteomes" id="UP000466931">
    <property type="component" value="Chromosome"/>
</dbReference>
<dbReference type="AlphaFoldDB" id="A0A7I7Y0Q4"/>